<keyword evidence="9 12" id="KW-0520">NAD</keyword>
<dbReference type="HAMAP" id="MF_01024">
    <property type="entry name" value="HisD"/>
    <property type="match status" value="1"/>
</dbReference>
<evidence type="ECO:0000256" key="1">
    <source>
        <dbReference type="ARBA" id="ARBA00003850"/>
    </source>
</evidence>
<name>A0ABS5DEQ1_9PSEU</name>
<dbReference type="EMBL" id="JAGPXE010000004">
    <property type="protein sequence ID" value="MBQ0924754.1"/>
    <property type="molecule type" value="Genomic_DNA"/>
</dbReference>
<dbReference type="InterPro" id="IPR001692">
    <property type="entry name" value="Histidinol_DH_CS"/>
</dbReference>
<feature type="active site" description="Proton acceptor" evidence="12">
    <location>
        <position position="336"/>
    </location>
</feature>
<comment type="function">
    <text evidence="1 12">Catalyzes the sequential NAD-dependent oxidations of L-histidinol to L-histidinaldehyde and then to L-histidine.</text>
</comment>
<dbReference type="Gene3D" id="1.20.5.1300">
    <property type="match status" value="1"/>
</dbReference>
<feature type="binding site" evidence="12">
    <location>
        <position position="269"/>
    </location>
    <ligand>
        <name>Zn(2+)</name>
        <dbReference type="ChEBI" id="CHEBI:29105"/>
    </ligand>
</feature>
<dbReference type="InterPro" id="IPR022695">
    <property type="entry name" value="Histidinol_DH_monofunct"/>
</dbReference>
<feature type="binding site" evidence="12">
    <location>
        <position position="369"/>
    </location>
    <ligand>
        <name>Zn(2+)</name>
        <dbReference type="ChEBI" id="CHEBI:29105"/>
    </ligand>
</feature>
<feature type="binding site" evidence="12">
    <location>
        <position position="269"/>
    </location>
    <ligand>
        <name>substrate</name>
    </ligand>
</feature>
<evidence type="ECO:0000256" key="12">
    <source>
        <dbReference type="HAMAP-Rule" id="MF_01024"/>
    </source>
</evidence>
<dbReference type="PRINTS" id="PR00083">
    <property type="entry name" value="HOLDHDRGNASE"/>
</dbReference>
<feature type="binding site" evidence="12">
    <location>
        <position position="129"/>
    </location>
    <ligand>
        <name>NAD(+)</name>
        <dbReference type="ChEBI" id="CHEBI:57540"/>
    </ligand>
</feature>
<feature type="active site" description="Proton acceptor" evidence="12">
    <location>
        <position position="335"/>
    </location>
</feature>
<comment type="similarity">
    <text evidence="3 12 13 14">Belongs to the histidinol dehydrogenase family.</text>
</comment>
<organism evidence="15 16">
    <name type="scientific">Saccharopolyspora endophytica</name>
    <dbReference type="NCBI Taxonomy" id="543886"/>
    <lineage>
        <taxon>Bacteria</taxon>
        <taxon>Bacillati</taxon>
        <taxon>Actinomycetota</taxon>
        <taxon>Actinomycetes</taxon>
        <taxon>Pseudonocardiales</taxon>
        <taxon>Pseudonocardiaceae</taxon>
        <taxon>Saccharopolyspora</taxon>
    </lineage>
</organism>
<sequence>MLTRTDLRGRVPSTATLRATLPRAEMDVEHVLHRVRPVIEDIRDRGVDAVLDYTDKFDGVRPERVRVPAAELSRALDELDPAVRSALEESIARARRVHADQQRTDSTTQVVPGGTVTERWVPVERVGLYAPGGLAVYPSSVVMNVVPAQTAGVESLVVCSPPQAEFGGLPHPTILAAAQLLGVEEVWAVGGAQAVALLAYGGRDTDDGELLPADMVTGPGNVYVTAAKRHLRSLIGIDSEAGPTEIAVLADGTADAVHVAADLISQAEHDTLAASVLVTTSPELADAVDAELERQVGRTKHVERIRTALTGQQSGCILVSDLDDGVRVVNAYAAEHLEIQTADADAVAARVRNAGAIFVGPYAPVSLGDYCAGSNHVLPTGGCARHSSGLSVQSFLRGIHVISYTEQALRDVADQVVALADAEDLPAHGQAVTARF</sequence>
<feature type="binding site" evidence="12">
    <location>
        <position position="336"/>
    </location>
    <ligand>
        <name>substrate</name>
    </ligand>
</feature>
<evidence type="ECO:0000256" key="8">
    <source>
        <dbReference type="ARBA" id="ARBA00023002"/>
    </source>
</evidence>
<protein>
    <recommendedName>
        <fullName evidence="5 12">Histidinol dehydrogenase</fullName>
        <shortName evidence="12">HDH</shortName>
        <ecNumber evidence="4 12">1.1.1.23</ecNumber>
    </recommendedName>
</protein>
<dbReference type="EC" id="1.1.1.23" evidence="4 12"/>
<evidence type="ECO:0000256" key="6">
    <source>
        <dbReference type="ARBA" id="ARBA00022723"/>
    </source>
</evidence>
<keyword evidence="7 12" id="KW-0862">Zinc</keyword>
<gene>
    <name evidence="12 15" type="primary">hisD</name>
    <name evidence="15" type="ORF">KBO27_12420</name>
</gene>
<dbReference type="PROSITE" id="PS00611">
    <property type="entry name" value="HISOL_DEHYDROGENASE"/>
    <property type="match status" value="1"/>
</dbReference>
<evidence type="ECO:0000313" key="16">
    <source>
        <dbReference type="Proteomes" id="UP000674084"/>
    </source>
</evidence>
<evidence type="ECO:0000256" key="3">
    <source>
        <dbReference type="ARBA" id="ARBA00010178"/>
    </source>
</evidence>
<feature type="binding site" evidence="12">
    <location>
        <position position="423"/>
    </location>
    <ligand>
        <name>substrate</name>
    </ligand>
</feature>
<dbReference type="Proteomes" id="UP000674084">
    <property type="component" value="Unassembled WGS sequence"/>
</dbReference>
<feature type="binding site" evidence="12">
    <location>
        <position position="221"/>
    </location>
    <ligand>
        <name>NAD(+)</name>
        <dbReference type="ChEBI" id="CHEBI:57540"/>
    </ligand>
</feature>
<keyword evidence="6 12" id="KW-0479">Metal-binding</keyword>
<evidence type="ECO:0000256" key="4">
    <source>
        <dbReference type="ARBA" id="ARBA00012965"/>
    </source>
</evidence>
<evidence type="ECO:0000256" key="11">
    <source>
        <dbReference type="ARBA" id="ARBA00049489"/>
    </source>
</evidence>
<reference evidence="15 16" key="1">
    <citation type="submission" date="2021-04" db="EMBL/GenBank/DDBJ databases">
        <title>Whole-genome sequencing of Saccharopolyspora endophytica KCTC 19397.</title>
        <authorList>
            <person name="Ay H."/>
            <person name="Saygin H."/>
            <person name="Sahin N."/>
        </authorList>
    </citation>
    <scope>NUCLEOTIDE SEQUENCE [LARGE SCALE GENOMIC DNA]</scope>
    <source>
        <strain evidence="15 16">KCTC 19397</strain>
    </source>
</reference>
<accession>A0ABS5DEQ1</accession>
<dbReference type="Pfam" id="PF00815">
    <property type="entry name" value="Histidinol_dh"/>
    <property type="match status" value="1"/>
</dbReference>
<dbReference type="InterPro" id="IPR012131">
    <property type="entry name" value="Hstdl_DH"/>
</dbReference>
<feature type="binding site" evidence="12">
    <location>
        <position position="244"/>
    </location>
    <ligand>
        <name>substrate</name>
    </ligand>
</feature>
<dbReference type="InterPro" id="IPR016161">
    <property type="entry name" value="Ald_DH/histidinol_DH"/>
</dbReference>
<keyword evidence="8 12" id="KW-0560">Oxidoreductase</keyword>
<evidence type="ECO:0000256" key="10">
    <source>
        <dbReference type="ARBA" id="ARBA00023102"/>
    </source>
</evidence>
<evidence type="ECO:0000256" key="5">
    <source>
        <dbReference type="ARBA" id="ARBA00016531"/>
    </source>
</evidence>
<dbReference type="PANTHER" id="PTHR21256:SF2">
    <property type="entry name" value="HISTIDINE BIOSYNTHESIS TRIFUNCTIONAL PROTEIN"/>
    <property type="match status" value="1"/>
</dbReference>
<feature type="binding site" evidence="12">
    <location>
        <position position="266"/>
    </location>
    <ligand>
        <name>substrate</name>
    </ligand>
</feature>
<dbReference type="NCBIfam" id="TIGR00069">
    <property type="entry name" value="hisD"/>
    <property type="match status" value="1"/>
</dbReference>
<keyword evidence="16" id="KW-1185">Reference proteome</keyword>
<feature type="binding site" evidence="12">
    <location>
        <position position="428"/>
    </location>
    <ligand>
        <name>substrate</name>
    </ligand>
</feature>
<dbReference type="CDD" id="cd06572">
    <property type="entry name" value="Histidinol_dh"/>
    <property type="match status" value="1"/>
</dbReference>
<dbReference type="PIRSF" id="PIRSF000099">
    <property type="entry name" value="Histidinol_dh"/>
    <property type="match status" value="1"/>
</dbReference>
<dbReference type="Gene3D" id="3.40.50.1980">
    <property type="entry name" value="Nitrogenase molybdenum iron protein domain"/>
    <property type="match status" value="2"/>
</dbReference>
<dbReference type="PANTHER" id="PTHR21256">
    <property type="entry name" value="HISTIDINOL DEHYDROGENASE HDH"/>
    <property type="match status" value="1"/>
</dbReference>
<feature type="binding site" evidence="12">
    <location>
        <position position="266"/>
    </location>
    <ligand>
        <name>Zn(2+)</name>
        <dbReference type="ChEBI" id="CHEBI:29105"/>
    </ligand>
</feature>
<comment type="pathway">
    <text evidence="2 12">Amino-acid biosynthesis; L-histidine biosynthesis; L-histidine from 5-phospho-alpha-D-ribose 1-diphosphate: step 9/9.</text>
</comment>
<comment type="caution">
    <text evidence="15">The sequence shown here is derived from an EMBL/GenBank/DDBJ whole genome shotgun (WGS) entry which is preliminary data.</text>
</comment>
<comment type="cofactor">
    <cofactor evidence="12">
        <name>Zn(2+)</name>
        <dbReference type="ChEBI" id="CHEBI:29105"/>
    </cofactor>
    <text evidence="12">Binds 1 zinc ion per subunit.</text>
</comment>
<dbReference type="RefSeq" id="WP_210970134.1">
    <property type="nucleotide sequence ID" value="NZ_JAGPXE010000004.1"/>
</dbReference>
<dbReference type="SUPFAM" id="SSF53720">
    <property type="entry name" value="ALDH-like"/>
    <property type="match status" value="1"/>
</dbReference>
<feature type="binding site" evidence="12">
    <location>
        <position position="428"/>
    </location>
    <ligand>
        <name>Zn(2+)</name>
        <dbReference type="ChEBI" id="CHEBI:29105"/>
    </ligand>
</feature>
<evidence type="ECO:0000256" key="7">
    <source>
        <dbReference type="ARBA" id="ARBA00022833"/>
    </source>
</evidence>
<keyword evidence="12" id="KW-0028">Amino-acid biosynthesis</keyword>
<evidence type="ECO:0000313" key="15">
    <source>
        <dbReference type="EMBL" id="MBQ0924754.1"/>
    </source>
</evidence>
<evidence type="ECO:0000256" key="13">
    <source>
        <dbReference type="PIRNR" id="PIRNR000099"/>
    </source>
</evidence>
<evidence type="ECO:0000256" key="14">
    <source>
        <dbReference type="RuleBase" id="RU004175"/>
    </source>
</evidence>
<feature type="binding site" evidence="12">
    <location>
        <position position="193"/>
    </location>
    <ligand>
        <name>NAD(+)</name>
        <dbReference type="ChEBI" id="CHEBI:57540"/>
    </ligand>
</feature>
<evidence type="ECO:0000256" key="2">
    <source>
        <dbReference type="ARBA" id="ARBA00004940"/>
    </source>
</evidence>
<dbReference type="GO" id="GO:0004399">
    <property type="term" value="F:histidinol dehydrogenase activity"/>
    <property type="evidence" value="ECO:0007669"/>
    <property type="project" value="UniProtKB-EC"/>
</dbReference>
<comment type="catalytic activity">
    <reaction evidence="11 12">
        <text>L-histidinol + 2 NAD(+) + H2O = L-histidine + 2 NADH + 3 H(+)</text>
        <dbReference type="Rhea" id="RHEA:20641"/>
        <dbReference type="ChEBI" id="CHEBI:15377"/>
        <dbReference type="ChEBI" id="CHEBI:15378"/>
        <dbReference type="ChEBI" id="CHEBI:57540"/>
        <dbReference type="ChEBI" id="CHEBI:57595"/>
        <dbReference type="ChEBI" id="CHEBI:57699"/>
        <dbReference type="ChEBI" id="CHEBI:57945"/>
        <dbReference type="EC" id="1.1.1.23"/>
    </reaction>
</comment>
<proteinExistence type="inferred from homology"/>
<feature type="binding site" evidence="12">
    <location>
        <position position="369"/>
    </location>
    <ligand>
        <name>substrate</name>
    </ligand>
</feature>
<keyword evidence="10 12" id="KW-0368">Histidine biosynthesis</keyword>
<evidence type="ECO:0000256" key="9">
    <source>
        <dbReference type="ARBA" id="ARBA00023027"/>
    </source>
</evidence>